<feature type="region of interest" description="Disordered" evidence="6">
    <location>
        <begin position="281"/>
        <end position="434"/>
    </location>
</feature>
<evidence type="ECO:0000313" key="8">
    <source>
        <dbReference type="EMBL" id="KAJ2796424.1"/>
    </source>
</evidence>
<dbReference type="GO" id="GO:0005634">
    <property type="term" value="C:nucleus"/>
    <property type="evidence" value="ECO:0007669"/>
    <property type="project" value="UniProtKB-SubCell"/>
</dbReference>
<dbReference type="SMART" id="SM00353">
    <property type="entry name" value="HLH"/>
    <property type="match status" value="1"/>
</dbReference>
<feature type="region of interest" description="Disordered" evidence="6">
    <location>
        <begin position="1"/>
        <end position="50"/>
    </location>
</feature>
<dbReference type="PANTHER" id="PTHR15741:SF27">
    <property type="entry name" value="TRANSCRIPTION FACTOR AP-4"/>
    <property type="match status" value="1"/>
</dbReference>
<dbReference type="Pfam" id="PF00010">
    <property type="entry name" value="HLH"/>
    <property type="match status" value="1"/>
</dbReference>
<evidence type="ECO:0000256" key="4">
    <source>
        <dbReference type="ARBA" id="ARBA00023163"/>
    </source>
</evidence>
<keyword evidence="9" id="KW-1185">Reference proteome</keyword>
<dbReference type="PROSITE" id="PS50888">
    <property type="entry name" value="BHLH"/>
    <property type="match status" value="1"/>
</dbReference>
<keyword evidence="2" id="KW-0805">Transcription regulation</keyword>
<feature type="compositionally biased region" description="Low complexity" evidence="6">
    <location>
        <begin position="81"/>
        <end position="93"/>
    </location>
</feature>
<accession>A0A9W8HPF6</accession>
<reference evidence="8" key="1">
    <citation type="submission" date="2022-07" db="EMBL/GenBank/DDBJ databases">
        <title>Phylogenomic reconstructions and comparative analyses of Kickxellomycotina fungi.</title>
        <authorList>
            <person name="Reynolds N.K."/>
            <person name="Stajich J.E."/>
            <person name="Barry K."/>
            <person name="Grigoriev I.V."/>
            <person name="Crous P."/>
            <person name="Smith M.E."/>
        </authorList>
    </citation>
    <scope>NUCLEOTIDE SEQUENCE</scope>
    <source>
        <strain evidence="8">NRRL 1565</strain>
    </source>
</reference>
<evidence type="ECO:0000259" key="7">
    <source>
        <dbReference type="PROSITE" id="PS50888"/>
    </source>
</evidence>
<dbReference type="InterPro" id="IPR052207">
    <property type="entry name" value="Max-like/E-box_TFs"/>
</dbReference>
<feature type="non-terminal residue" evidence="8">
    <location>
        <position position="1"/>
    </location>
</feature>
<dbReference type="SUPFAM" id="SSF47459">
    <property type="entry name" value="HLH, helix-loop-helix DNA-binding domain"/>
    <property type="match status" value="1"/>
</dbReference>
<proteinExistence type="predicted"/>
<protein>
    <recommendedName>
        <fullName evidence="7">BHLH domain-containing protein</fullName>
    </recommendedName>
</protein>
<comment type="subcellular location">
    <subcellularLocation>
        <location evidence="1">Nucleus</location>
    </subcellularLocation>
</comment>
<dbReference type="GO" id="GO:0000978">
    <property type="term" value="F:RNA polymerase II cis-regulatory region sequence-specific DNA binding"/>
    <property type="evidence" value="ECO:0007669"/>
    <property type="project" value="TreeGrafter"/>
</dbReference>
<dbReference type="InterPro" id="IPR036638">
    <property type="entry name" value="HLH_DNA-bd_sf"/>
</dbReference>
<gene>
    <name evidence="8" type="ORF">H4R20_005531</name>
</gene>
<dbReference type="GO" id="GO:0046983">
    <property type="term" value="F:protein dimerization activity"/>
    <property type="evidence" value="ECO:0007669"/>
    <property type="project" value="InterPro"/>
</dbReference>
<feature type="domain" description="BHLH" evidence="7">
    <location>
        <begin position="422"/>
        <end position="484"/>
    </location>
</feature>
<sequence>QSLFIPASGFFESPTTPLPPRPPSIPDDLEPAPLFSPRLDSATGHDASATQLPLSYSSAATGSHLGLAQLPNTLLSASTEQQQQQQRFQQPLSSAPPLPLSHPPPSFSAPLGALPPSANTLFDSGEEAYLNSFLNSFDPDGLDIGAFFASSPQPAANFSARADLASMDMGMGIGAGMVGAIDDVIPHLSLDDGAHDSARGLSRMMTSTTHGIRTDTGDHMASSHQHSFFDYGLGGTSHLSLGNVMSEEMQKVSSWLMQTQGHQAPGLPNYLSPVGLTSPITGSSQPYAGGDQTLASPFAQAPHPPNSAGANEGPANSMHFPGPSSEADSAIKRKASYEQLEQPRKSRGNPRSPVCEPPTLLSPGAITIPDDTGAAQGLSLHTPTTPVALQVPTMTETRPAGGASRRRDSKKAAPRTPLTEGERRANHIASEQRRRNQIRNGYSELMSLVTTLRDPALGNHPGTAQSTPSKAVILTHAVQFIRDLEEGNRLLRKRLEGTQHELPQAHLLSHGATAFQPQSSSPPQ</sequence>
<keyword evidence="3" id="KW-0238">DNA-binding</keyword>
<evidence type="ECO:0000313" key="9">
    <source>
        <dbReference type="Proteomes" id="UP001140094"/>
    </source>
</evidence>
<evidence type="ECO:0000256" key="1">
    <source>
        <dbReference type="ARBA" id="ARBA00004123"/>
    </source>
</evidence>
<dbReference type="EMBL" id="JANBUO010001905">
    <property type="protein sequence ID" value="KAJ2796424.1"/>
    <property type="molecule type" value="Genomic_DNA"/>
</dbReference>
<comment type="caution">
    <text evidence="8">The sequence shown here is derived from an EMBL/GenBank/DDBJ whole genome shotgun (WGS) entry which is preliminary data.</text>
</comment>
<feature type="region of interest" description="Disordered" evidence="6">
    <location>
        <begin position="77"/>
        <end position="111"/>
    </location>
</feature>
<evidence type="ECO:0000256" key="6">
    <source>
        <dbReference type="SAM" id="MobiDB-lite"/>
    </source>
</evidence>
<keyword evidence="4" id="KW-0804">Transcription</keyword>
<evidence type="ECO:0000256" key="5">
    <source>
        <dbReference type="ARBA" id="ARBA00023242"/>
    </source>
</evidence>
<dbReference type="Gene3D" id="4.10.280.10">
    <property type="entry name" value="Helix-loop-helix DNA-binding domain"/>
    <property type="match status" value="1"/>
</dbReference>
<keyword evidence="5" id="KW-0539">Nucleus</keyword>
<evidence type="ECO:0000256" key="3">
    <source>
        <dbReference type="ARBA" id="ARBA00023125"/>
    </source>
</evidence>
<dbReference type="InterPro" id="IPR011598">
    <property type="entry name" value="bHLH_dom"/>
</dbReference>
<dbReference type="OrthoDB" id="5778525at2759"/>
<feature type="compositionally biased region" description="Polar residues" evidence="6">
    <location>
        <begin position="379"/>
        <end position="396"/>
    </location>
</feature>
<feature type="compositionally biased region" description="Pro residues" evidence="6">
    <location>
        <begin position="94"/>
        <end position="107"/>
    </location>
</feature>
<organism evidence="8 9">
    <name type="scientific">Coemansia guatemalensis</name>
    <dbReference type="NCBI Taxonomy" id="2761395"/>
    <lineage>
        <taxon>Eukaryota</taxon>
        <taxon>Fungi</taxon>
        <taxon>Fungi incertae sedis</taxon>
        <taxon>Zoopagomycota</taxon>
        <taxon>Kickxellomycotina</taxon>
        <taxon>Kickxellomycetes</taxon>
        <taxon>Kickxellales</taxon>
        <taxon>Kickxellaceae</taxon>
        <taxon>Coemansia</taxon>
    </lineage>
</organism>
<name>A0A9W8HPF6_9FUNG</name>
<dbReference type="PANTHER" id="PTHR15741">
    <property type="entry name" value="BASIC HELIX-LOOP-HELIX ZIP TRANSCRIPTION FACTOR"/>
    <property type="match status" value="1"/>
</dbReference>
<dbReference type="AlphaFoldDB" id="A0A9W8HPF6"/>
<dbReference type="GO" id="GO:0000981">
    <property type="term" value="F:DNA-binding transcription factor activity, RNA polymerase II-specific"/>
    <property type="evidence" value="ECO:0007669"/>
    <property type="project" value="TreeGrafter"/>
</dbReference>
<feature type="compositionally biased region" description="Basic and acidic residues" evidence="6">
    <location>
        <begin position="420"/>
        <end position="434"/>
    </location>
</feature>
<dbReference type="Proteomes" id="UP001140094">
    <property type="component" value="Unassembled WGS sequence"/>
</dbReference>
<evidence type="ECO:0000256" key="2">
    <source>
        <dbReference type="ARBA" id="ARBA00023015"/>
    </source>
</evidence>
<feature type="compositionally biased region" description="Pro residues" evidence="6">
    <location>
        <begin position="16"/>
        <end position="25"/>
    </location>
</feature>